<evidence type="ECO:0000313" key="3">
    <source>
        <dbReference type="EMBL" id="KAF7683781.1"/>
    </source>
</evidence>
<evidence type="ECO:0000259" key="2">
    <source>
        <dbReference type="PROSITE" id="PS50172"/>
    </source>
</evidence>
<dbReference type="SMART" id="SM00292">
    <property type="entry name" value="BRCT"/>
    <property type="match status" value="2"/>
</dbReference>
<dbReference type="CDD" id="cd17738">
    <property type="entry name" value="BRCT_TopBP1_rpt7"/>
    <property type="match status" value="1"/>
</dbReference>
<comment type="caution">
    <text evidence="3">The sequence shown here is derived from an EMBL/GenBank/DDBJ whole genome shotgun (WGS) entry which is preliminary data.</text>
</comment>
<dbReference type="EMBL" id="SBIQ01000052">
    <property type="protein sequence ID" value="KAF7683781.1"/>
    <property type="molecule type" value="Genomic_DNA"/>
</dbReference>
<dbReference type="InterPro" id="IPR036420">
    <property type="entry name" value="BRCT_dom_sf"/>
</dbReference>
<dbReference type="SUPFAM" id="SSF52113">
    <property type="entry name" value="BRCT domain"/>
    <property type="match status" value="4"/>
</dbReference>
<protein>
    <submittedName>
        <fullName evidence="3">SMC5-SMC6 complex localization factor protein 1</fullName>
    </submittedName>
</protein>
<accession>A0ABQ7HZY7</accession>
<keyword evidence="4" id="KW-1185">Reference proteome</keyword>
<feature type="domain" description="BRCT" evidence="2">
    <location>
        <begin position="193"/>
        <end position="302"/>
    </location>
</feature>
<dbReference type="Gene3D" id="3.40.50.10190">
    <property type="entry name" value="BRCT domain"/>
    <property type="match status" value="5"/>
</dbReference>
<dbReference type="PANTHER" id="PTHR13561:SF20">
    <property type="entry name" value="DNA TOPOISOMERASE 2-BINDING PROTEIN 1"/>
    <property type="match status" value="1"/>
</dbReference>
<keyword evidence="1" id="KW-0677">Repeat</keyword>
<reference evidence="3 4" key="1">
    <citation type="submission" date="2019-01" db="EMBL/GenBank/DDBJ databases">
        <title>Genomes sequencing and comparative genomics of infectious freshwater microsporidia, Cucumispora dikerogammari and Thelohania contejeani.</title>
        <authorList>
            <person name="Cormier A."/>
            <person name="Giraud I."/>
            <person name="Wattier R."/>
            <person name="Teixeira M."/>
            <person name="Grandjean F."/>
            <person name="Rigaud T."/>
            <person name="Cordaux R."/>
        </authorList>
    </citation>
    <scope>NUCLEOTIDE SEQUENCE [LARGE SCALE GENOMIC DNA]</scope>
    <source>
        <strain evidence="3">T1</strain>
        <tissue evidence="3">Spores</tissue>
    </source>
</reference>
<dbReference type="InterPro" id="IPR001357">
    <property type="entry name" value="BRCT_dom"/>
</dbReference>
<sequence length="612" mass="72226">MDTFEIINTQNPKQIITTTGISTLEKNLIRSILPSHIVLEDDLTTTTKYLLTYKCFLTEKYVQALKWGIPIVHVDWAYDTSCAIKRYYMPRFYGLCFSMSDVSNEIFKNYFCVQGAVYQTSLFKSSDFLIACNQSDNENKENESHINNENYRNDKIEFCKKYNIPVLDTSLVFSNQYEKIMKEYNFDVISENAPNGIFYNLTFLLDNELHPKLLNFLKRLIIENNGTRVTRSSSENSIKKRKMAIQTINEYEYCDHNIDYIITNKYGYENYKDEYKDRILHYQYIFDCVENKCLLLHNSYIIHESSQNKIFENIVFCIDKTLSSQRGNNGINDTKNQVINKIIAMGGIIKNRVDSTCSYLIIKSRCEYKSYSFKPYKVVEFEWIDQCLYSMRRLKEDKYLVKQPSLNLFSKCKVVPNAKVEYKKYSTKDAVFQFTGLPSLLKEEAIEIMDTNNIKYEDCDYFKECTHLIMGTVTTSEKFLSVLSNGGWILRPDVIQILRDIKPEDLPNYNFEKYEWKVDDNLDSCDEKVVQSIRKWRERININGRPAFYKWIVKLDLENSKKESYKRVLTNGGAKVIEEGEFTHRFVPKKKDLNLPKRVYTTDFIFSYLFKK</sequence>
<feature type="domain" description="BRCT" evidence="2">
    <location>
        <begin position="306"/>
        <end position="401"/>
    </location>
</feature>
<dbReference type="CDD" id="cd00027">
    <property type="entry name" value="BRCT"/>
    <property type="match status" value="2"/>
</dbReference>
<dbReference type="PANTHER" id="PTHR13561">
    <property type="entry name" value="DNA REPLICATION REGULATOR DPB11-RELATED"/>
    <property type="match status" value="1"/>
</dbReference>
<name>A0ABQ7HZY7_9MICR</name>
<evidence type="ECO:0000256" key="1">
    <source>
        <dbReference type="ARBA" id="ARBA00022737"/>
    </source>
</evidence>
<evidence type="ECO:0000313" key="4">
    <source>
        <dbReference type="Proteomes" id="UP001516464"/>
    </source>
</evidence>
<gene>
    <name evidence="3" type="primary">SLF1</name>
    <name evidence="3" type="ORF">TCON_1006</name>
</gene>
<dbReference type="Proteomes" id="UP001516464">
    <property type="component" value="Unassembled WGS sequence"/>
</dbReference>
<proteinExistence type="predicted"/>
<dbReference type="PROSITE" id="PS50172">
    <property type="entry name" value="BRCT"/>
    <property type="match status" value="2"/>
</dbReference>
<dbReference type="Pfam" id="PF00533">
    <property type="entry name" value="BRCT"/>
    <property type="match status" value="1"/>
</dbReference>
<organism evidence="3 4">
    <name type="scientific">Astathelohania contejeani</name>
    <dbReference type="NCBI Taxonomy" id="164912"/>
    <lineage>
        <taxon>Eukaryota</taxon>
        <taxon>Fungi</taxon>
        <taxon>Fungi incertae sedis</taxon>
        <taxon>Microsporidia</taxon>
        <taxon>Astathelohaniidae</taxon>
        <taxon>Astathelohania</taxon>
    </lineage>
</organism>